<evidence type="ECO:0000313" key="1">
    <source>
        <dbReference type="EMBL" id="KZT75890.1"/>
    </source>
</evidence>
<dbReference type="AlphaFoldDB" id="A0A2Z6ZZ77"/>
<proteinExistence type="predicted"/>
<sequence length="138" mass="15023">MHEAQPLRMKLADDALSLRHSRMTTFDAGGAPVGRRSAHLCCDAARHVAHPGRDVARRGGAAARMAGRWSARDRRWKLLEWATLGAALVDARCALVAQRRARCRREFFVVAAPPSPAAAPAMLRRVSDDVVTAGLNSF</sequence>
<protein>
    <submittedName>
        <fullName evidence="1">Uncharacterized protein</fullName>
    </submittedName>
</protein>
<gene>
    <name evidence="1" type="ORF">F511_47086</name>
</gene>
<organism evidence="1 2">
    <name type="scientific">Dorcoceras hygrometricum</name>
    <dbReference type="NCBI Taxonomy" id="472368"/>
    <lineage>
        <taxon>Eukaryota</taxon>
        <taxon>Viridiplantae</taxon>
        <taxon>Streptophyta</taxon>
        <taxon>Embryophyta</taxon>
        <taxon>Tracheophyta</taxon>
        <taxon>Spermatophyta</taxon>
        <taxon>Magnoliopsida</taxon>
        <taxon>eudicotyledons</taxon>
        <taxon>Gunneridae</taxon>
        <taxon>Pentapetalae</taxon>
        <taxon>asterids</taxon>
        <taxon>lamiids</taxon>
        <taxon>Lamiales</taxon>
        <taxon>Gesneriaceae</taxon>
        <taxon>Didymocarpoideae</taxon>
        <taxon>Trichosporeae</taxon>
        <taxon>Loxocarpinae</taxon>
        <taxon>Dorcoceras</taxon>
    </lineage>
</organism>
<dbReference type="Proteomes" id="UP000250235">
    <property type="component" value="Unassembled WGS sequence"/>
</dbReference>
<accession>A0A2Z6ZZ77</accession>
<reference evidence="1 2" key="1">
    <citation type="journal article" date="2015" name="Proc. Natl. Acad. Sci. U.S.A.">
        <title>The resurrection genome of Boea hygrometrica: A blueprint for survival of dehydration.</title>
        <authorList>
            <person name="Xiao L."/>
            <person name="Yang G."/>
            <person name="Zhang L."/>
            <person name="Yang X."/>
            <person name="Zhao S."/>
            <person name="Ji Z."/>
            <person name="Zhou Q."/>
            <person name="Hu M."/>
            <person name="Wang Y."/>
            <person name="Chen M."/>
            <person name="Xu Y."/>
            <person name="Jin H."/>
            <person name="Xiao X."/>
            <person name="Hu G."/>
            <person name="Bao F."/>
            <person name="Hu Y."/>
            <person name="Wan P."/>
            <person name="Li L."/>
            <person name="Deng X."/>
            <person name="Kuang T."/>
            <person name="Xiang C."/>
            <person name="Zhu J.K."/>
            <person name="Oliver M.J."/>
            <person name="He Y."/>
        </authorList>
    </citation>
    <scope>NUCLEOTIDE SEQUENCE [LARGE SCALE GENOMIC DNA]</scope>
    <source>
        <strain evidence="2">cv. XS01</strain>
    </source>
</reference>
<keyword evidence="2" id="KW-1185">Reference proteome</keyword>
<dbReference type="EMBL" id="KV179547">
    <property type="protein sequence ID" value="KZT75890.1"/>
    <property type="molecule type" value="Genomic_DNA"/>
</dbReference>
<name>A0A2Z6ZZ77_9LAMI</name>
<evidence type="ECO:0000313" key="2">
    <source>
        <dbReference type="Proteomes" id="UP000250235"/>
    </source>
</evidence>